<accession>A0A369VBW8</accession>
<comment type="caution">
    <text evidence="1">The sequence shown here is derived from an EMBL/GenBank/DDBJ whole genome shotgun (WGS) entry which is preliminary data.</text>
</comment>
<dbReference type="Pfam" id="PF20218">
    <property type="entry name" value="DUF6578"/>
    <property type="match status" value="1"/>
</dbReference>
<dbReference type="OrthoDB" id="2084645at2"/>
<reference evidence="1 2" key="1">
    <citation type="submission" date="2018-07" db="EMBL/GenBank/DDBJ databases">
        <title>Genome guided investigation of antibiotics producing actinomycetales strain isolated from a Macau mangrove ecosystem.</title>
        <authorList>
            <person name="Hu D."/>
        </authorList>
    </citation>
    <scope>NUCLEOTIDE SEQUENCE [LARGE SCALE GENOMIC DNA]</scope>
    <source>
        <strain evidence="1 2">2297</strain>
    </source>
</reference>
<dbReference type="EMBL" id="QQBH01000005">
    <property type="protein sequence ID" value="RDD89380.1"/>
    <property type="molecule type" value="Genomic_DNA"/>
</dbReference>
<organism evidence="1 2">
    <name type="scientific">Streptomyces parvulus</name>
    <dbReference type="NCBI Taxonomy" id="146923"/>
    <lineage>
        <taxon>Bacteria</taxon>
        <taxon>Bacillati</taxon>
        <taxon>Actinomycetota</taxon>
        <taxon>Actinomycetes</taxon>
        <taxon>Kitasatosporales</taxon>
        <taxon>Streptomycetaceae</taxon>
        <taxon>Streptomyces</taxon>
    </lineage>
</organism>
<protein>
    <submittedName>
        <fullName evidence="1">Uncharacterized protein</fullName>
    </submittedName>
</protein>
<dbReference type="Proteomes" id="UP000253742">
    <property type="component" value="Unassembled WGS sequence"/>
</dbReference>
<proteinExistence type="predicted"/>
<gene>
    <name evidence="1" type="ORF">DVZ84_10365</name>
</gene>
<sequence length="140" mass="15497">MTLTIWVDDWQFQCCGDTFTPGDVVSWHLLEVDPEDYADLVGSDRATDIDFCEEHHGGEDENAPTRLRVLTITEVHCRYEVPSGSTSNMRHPVPGTTELVPVQEADGWAGTRPDVEFAGYLVTAERSELSRAPKSSDISG</sequence>
<evidence type="ECO:0000313" key="1">
    <source>
        <dbReference type="EMBL" id="RDD89380.1"/>
    </source>
</evidence>
<dbReference type="AlphaFoldDB" id="A0A369VBW8"/>
<evidence type="ECO:0000313" key="2">
    <source>
        <dbReference type="Proteomes" id="UP000253742"/>
    </source>
</evidence>
<dbReference type="RefSeq" id="WP_114528494.1">
    <property type="nucleotide sequence ID" value="NZ_JBIBID010000005.1"/>
</dbReference>
<name>A0A369VBW8_9ACTN</name>
<dbReference type="InterPro" id="IPR046485">
    <property type="entry name" value="DUF6578"/>
</dbReference>